<sequence>MQPLTLQAERLFPGIAGKPVWKHVTRVISKLEWCSIAYHEAAHAVAGWTKEQLFYMTFMTLGFNAAKQVLLGKISTGA</sequence>
<dbReference type="GO" id="GO:0005524">
    <property type="term" value="F:ATP binding"/>
    <property type="evidence" value="ECO:0007669"/>
    <property type="project" value="InterPro"/>
</dbReference>
<dbReference type="GO" id="GO:0004176">
    <property type="term" value="F:ATP-dependent peptidase activity"/>
    <property type="evidence" value="ECO:0007669"/>
    <property type="project" value="InterPro"/>
</dbReference>
<dbReference type="AlphaFoldDB" id="A0A835CNF1"/>
<name>A0A835CNF1_9FABA</name>
<gene>
    <name evidence="1" type="ORF">G2W53_002382</name>
</gene>
<comment type="caution">
    <text evidence="1">The sequence shown here is derived from an EMBL/GenBank/DDBJ whole genome shotgun (WGS) entry which is preliminary data.</text>
</comment>
<keyword evidence="1" id="KW-0378">Hydrolase</keyword>
<dbReference type="GO" id="GO:0004222">
    <property type="term" value="F:metalloendopeptidase activity"/>
    <property type="evidence" value="ECO:0007669"/>
    <property type="project" value="InterPro"/>
</dbReference>
<dbReference type="InterPro" id="IPR037219">
    <property type="entry name" value="Peptidase_M41-like"/>
</dbReference>
<accession>A0A835CNF1</accession>
<dbReference type="GO" id="GO:0006508">
    <property type="term" value="P:proteolysis"/>
    <property type="evidence" value="ECO:0007669"/>
    <property type="project" value="UniProtKB-KW"/>
</dbReference>
<keyword evidence="1" id="KW-0645">Protease</keyword>
<keyword evidence="2" id="KW-1185">Reference proteome</keyword>
<protein>
    <submittedName>
        <fullName evidence="1">ATP-dependent zinc metalloprotease FTSH 10, mitochondrial-like</fullName>
    </submittedName>
</protein>
<dbReference type="Proteomes" id="UP000634136">
    <property type="component" value="Unassembled WGS sequence"/>
</dbReference>
<proteinExistence type="predicted"/>
<organism evidence="1 2">
    <name type="scientific">Senna tora</name>
    <dbReference type="NCBI Taxonomy" id="362788"/>
    <lineage>
        <taxon>Eukaryota</taxon>
        <taxon>Viridiplantae</taxon>
        <taxon>Streptophyta</taxon>
        <taxon>Embryophyta</taxon>
        <taxon>Tracheophyta</taxon>
        <taxon>Spermatophyta</taxon>
        <taxon>Magnoliopsida</taxon>
        <taxon>eudicotyledons</taxon>
        <taxon>Gunneridae</taxon>
        <taxon>Pentapetalae</taxon>
        <taxon>rosids</taxon>
        <taxon>fabids</taxon>
        <taxon>Fabales</taxon>
        <taxon>Fabaceae</taxon>
        <taxon>Caesalpinioideae</taxon>
        <taxon>Cassia clade</taxon>
        <taxon>Senna</taxon>
    </lineage>
</organism>
<keyword evidence="1" id="KW-0482">Metalloprotease</keyword>
<dbReference type="EMBL" id="JAAIUW010000001">
    <property type="protein sequence ID" value="KAF7845477.1"/>
    <property type="molecule type" value="Genomic_DNA"/>
</dbReference>
<reference evidence="1" key="1">
    <citation type="submission" date="2020-09" db="EMBL/GenBank/DDBJ databases">
        <title>Genome-Enabled Discovery of Anthraquinone Biosynthesis in Senna tora.</title>
        <authorList>
            <person name="Kang S.-H."/>
            <person name="Pandey R.P."/>
            <person name="Lee C.-M."/>
            <person name="Sim J.-S."/>
            <person name="Jeong J.-T."/>
            <person name="Choi B.-S."/>
            <person name="Jung M."/>
            <person name="Ginzburg D."/>
            <person name="Zhao K."/>
            <person name="Won S.Y."/>
            <person name="Oh T.-J."/>
            <person name="Yu Y."/>
            <person name="Kim N.-H."/>
            <person name="Lee O.R."/>
            <person name="Lee T.-H."/>
            <person name="Bashyal P."/>
            <person name="Kim T.-S."/>
            <person name="Lee W.-H."/>
            <person name="Kawkins C."/>
            <person name="Kim C.-K."/>
            <person name="Kim J.S."/>
            <person name="Ahn B.O."/>
            <person name="Rhee S.Y."/>
            <person name="Sohng J.K."/>
        </authorList>
    </citation>
    <scope>NUCLEOTIDE SEQUENCE</scope>
    <source>
        <tissue evidence="1">Leaf</tissue>
    </source>
</reference>
<evidence type="ECO:0000313" key="1">
    <source>
        <dbReference type="EMBL" id="KAF7845477.1"/>
    </source>
</evidence>
<dbReference type="SUPFAM" id="SSF140990">
    <property type="entry name" value="FtsH protease domain-like"/>
    <property type="match status" value="1"/>
</dbReference>
<evidence type="ECO:0000313" key="2">
    <source>
        <dbReference type="Proteomes" id="UP000634136"/>
    </source>
</evidence>